<dbReference type="Gene3D" id="3.40.50.720">
    <property type="entry name" value="NAD(P)-binding Rossmann-like Domain"/>
    <property type="match status" value="1"/>
</dbReference>
<dbReference type="KEGG" id="dgi:Desgi_2076"/>
<dbReference type="GO" id="GO:0019353">
    <property type="term" value="P:protoporphyrinogen IX biosynthetic process from glutamate"/>
    <property type="evidence" value="ECO:0007669"/>
    <property type="project" value="TreeGrafter"/>
</dbReference>
<feature type="domain" description="Quinate/shikimate 5-dehydrogenase/glutamyl-tRNA reductase" evidence="17">
    <location>
        <begin position="171"/>
        <end position="306"/>
    </location>
</feature>
<dbReference type="NCBIfam" id="TIGR01035">
    <property type="entry name" value="hemA"/>
    <property type="match status" value="1"/>
</dbReference>
<dbReference type="InterPro" id="IPR036291">
    <property type="entry name" value="NAD(P)-bd_dom_sf"/>
</dbReference>
<dbReference type="InterPro" id="IPR036343">
    <property type="entry name" value="GluRdtase_N_sf"/>
</dbReference>
<evidence type="ECO:0000256" key="8">
    <source>
        <dbReference type="ARBA" id="ARBA00068659"/>
    </source>
</evidence>
<feature type="site" description="Important for activity" evidence="9 13">
    <location>
        <position position="99"/>
    </location>
</feature>
<evidence type="ECO:0000256" key="1">
    <source>
        <dbReference type="ARBA" id="ARBA00005059"/>
    </source>
</evidence>
<protein>
    <recommendedName>
        <fullName evidence="8 9">Glutamyl-tRNA reductase</fullName>
        <shortName evidence="9">GluTR</shortName>
        <ecNumber evidence="3 9">1.2.1.70</ecNumber>
    </recommendedName>
</protein>
<feature type="binding site" evidence="9 11">
    <location>
        <position position="109"/>
    </location>
    <ligand>
        <name>substrate</name>
    </ligand>
</feature>
<proteinExistence type="inferred from homology"/>
<dbReference type="Pfam" id="PF00745">
    <property type="entry name" value="GlutR_dimer"/>
    <property type="match status" value="1"/>
</dbReference>
<dbReference type="Pfam" id="PF05201">
    <property type="entry name" value="GlutR_N"/>
    <property type="match status" value="1"/>
</dbReference>
<feature type="active site" description="Nucleophile" evidence="9 10">
    <location>
        <position position="50"/>
    </location>
</feature>
<dbReference type="Gene3D" id="3.30.460.30">
    <property type="entry name" value="Glutamyl-tRNA reductase, N-terminal domain"/>
    <property type="match status" value="1"/>
</dbReference>
<dbReference type="eggNOG" id="COG0373">
    <property type="taxonomic scope" value="Bacteria"/>
</dbReference>
<sequence length="454" mass="50034">MSVISIGVNHKTAPVEIREKLSFSDNSLPEALAKLLDQPVVLGCVIISTCNRTEIYAHVTDAESGIETIRSFLQHKSGVEAAMIKKYTYAFTQHNTARHLFRVAAGLDSMLLGETQILGQVRTAYQLAQKHNATDKVINTLFKHAITVGKRARSETGIDQHAVSISYAAVELAKQIFHDLTGRSVLVIGAGKMSELTAKHLVANGVSGVIVSNRSYDRAECLARQFGGRAVKFNELHHYLEAADIVISCTAATHYVVRASEVRGVLAEKTGKKIMMIDIAVPRDIDPAVGKLPGIKLYDIDDLQNVVDSNLMERKRAAIMAETIIEEVVEEFARWQGVQYVIPTITTLKKHGEEIKQRELARALGRLGQISEHDRKVIGSMANTIVNQLLHTPVTRLKEYALTEQGPVFQEALEKLFRLEDLGAPDKRTAAVQAARADEHDQQSELAVRASGQH</sequence>
<keyword evidence="20" id="KW-1185">Reference proteome</keyword>
<comment type="function">
    <text evidence="9">Catalyzes the NADPH-dependent reduction of glutamyl-tRNA(Glu) to glutamate 1-semialdehyde (GSA).</text>
</comment>
<feature type="binding site" evidence="9 11">
    <location>
        <begin position="114"/>
        <end position="116"/>
    </location>
    <ligand>
        <name>substrate</name>
    </ligand>
</feature>
<evidence type="ECO:0000256" key="14">
    <source>
        <dbReference type="RuleBase" id="RU000584"/>
    </source>
</evidence>
<dbReference type="GO" id="GO:0008883">
    <property type="term" value="F:glutamyl-tRNA reductase activity"/>
    <property type="evidence" value="ECO:0007669"/>
    <property type="project" value="UniProtKB-UniRule"/>
</dbReference>
<dbReference type="SUPFAM" id="SSF69075">
    <property type="entry name" value="Glutamyl tRNA-reductase dimerization domain"/>
    <property type="match status" value="1"/>
</dbReference>
<dbReference type="EMBL" id="CP003273">
    <property type="protein sequence ID" value="AGL01511.1"/>
    <property type="molecule type" value="Genomic_DNA"/>
</dbReference>
<evidence type="ECO:0000256" key="2">
    <source>
        <dbReference type="ARBA" id="ARBA00005916"/>
    </source>
</evidence>
<feature type="binding site" evidence="9 12">
    <location>
        <begin position="189"/>
        <end position="194"/>
    </location>
    <ligand>
        <name>NADP(+)</name>
        <dbReference type="ChEBI" id="CHEBI:58349"/>
    </ligand>
</feature>
<dbReference type="NCBIfam" id="NF000744">
    <property type="entry name" value="PRK00045.1-3"/>
    <property type="match status" value="1"/>
</dbReference>
<dbReference type="InterPro" id="IPR015896">
    <property type="entry name" value="4pyrrol_synth_GluRdtase_dimer"/>
</dbReference>
<evidence type="ECO:0000259" key="18">
    <source>
        <dbReference type="Pfam" id="PF05201"/>
    </source>
</evidence>
<feature type="domain" description="Tetrapyrrole biosynthesis glutamyl-tRNA reductase dimerisation" evidence="16">
    <location>
        <begin position="321"/>
        <end position="419"/>
    </location>
</feature>
<gene>
    <name evidence="9" type="primary">hemA</name>
    <name evidence="19" type="ORF">Desgi_2076</name>
</gene>
<dbReference type="InterPro" id="IPR000343">
    <property type="entry name" value="4pyrrol_synth_GluRdtase"/>
</dbReference>
<feature type="binding site" evidence="9 11">
    <location>
        <begin position="49"/>
        <end position="52"/>
    </location>
    <ligand>
        <name>substrate</name>
    </ligand>
</feature>
<dbReference type="PROSITE" id="PS00747">
    <property type="entry name" value="GLUTR"/>
    <property type="match status" value="1"/>
</dbReference>
<evidence type="ECO:0000256" key="12">
    <source>
        <dbReference type="PIRSR" id="PIRSR000445-3"/>
    </source>
</evidence>
<evidence type="ECO:0000313" key="19">
    <source>
        <dbReference type="EMBL" id="AGL01511.1"/>
    </source>
</evidence>
<comment type="domain">
    <text evidence="9">Possesses an unusual extended V-shaped dimeric structure with each monomer consisting of three distinct domains arranged along a curved 'spinal' alpha-helix. The N-terminal catalytic domain specifically recognizes the glutamate moiety of the substrate. The second domain is the NADPH-binding domain, and the third C-terminal domain is responsible for dimerization.</text>
</comment>
<comment type="miscellaneous">
    <text evidence="9">During catalysis, the active site Cys acts as a nucleophile attacking the alpha-carbonyl group of tRNA-bound glutamate with the formation of a thioester intermediate between enzyme and glutamate, and the concomitant release of tRNA(Glu). The thioester intermediate is finally reduced by direct hydride transfer from NADPH, to form the product GSA.</text>
</comment>
<evidence type="ECO:0000256" key="13">
    <source>
        <dbReference type="PIRSR" id="PIRSR000445-4"/>
    </source>
</evidence>
<evidence type="ECO:0000256" key="7">
    <source>
        <dbReference type="ARBA" id="ARBA00047464"/>
    </source>
</evidence>
<evidence type="ECO:0000256" key="5">
    <source>
        <dbReference type="ARBA" id="ARBA00023002"/>
    </source>
</evidence>
<evidence type="ECO:0000259" key="16">
    <source>
        <dbReference type="Pfam" id="PF00745"/>
    </source>
</evidence>
<evidence type="ECO:0000256" key="15">
    <source>
        <dbReference type="SAM" id="MobiDB-lite"/>
    </source>
</evidence>
<reference evidence="19 20" key="1">
    <citation type="submission" date="2012-01" db="EMBL/GenBank/DDBJ databases">
        <title>Complete sequence of Desulfotomaculum gibsoniae DSM 7213.</title>
        <authorList>
            <consortium name="US DOE Joint Genome Institute"/>
            <person name="Lucas S."/>
            <person name="Han J."/>
            <person name="Lapidus A."/>
            <person name="Cheng J.-F."/>
            <person name="Goodwin L."/>
            <person name="Pitluck S."/>
            <person name="Peters L."/>
            <person name="Ovchinnikova G."/>
            <person name="Teshima H."/>
            <person name="Detter J.C."/>
            <person name="Han C."/>
            <person name="Tapia R."/>
            <person name="Land M."/>
            <person name="Hauser L."/>
            <person name="Kyrpides N."/>
            <person name="Ivanova N."/>
            <person name="Pagani I."/>
            <person name="Parshina S."/>
            <person name="Plugge C."/>
            <person name="Muyzer G."/>
            <person name="Kuever J."/>
            <person name="Ivanova A."/>
            <person name="Nazina T."/>
            <person name="Klenk H.-P."/>
            <person name="Brambilla E."/>
            <person name="Spring S."/>
            <person name="Stams A.F."/>
            <person name="Woyke T."/>
        </authorList>
    </citation>
    <scope>NUCLEOTIDE SEQUENCE [LARGE SCALE GENOMIC DNA]</scope>
    <source>
        <strain evidence="19 20">DSM 7213</strain>
    </source>
</reference>
<comment type="catalytic activity">
    <reaction evidence="7 9 14">
        <text>(S)-4-amino-5-oxopentanoate + tRNA(Glu) + NADP(+) = L-glutamyl-tRNA(Glu) + NADPH + H(+)</text>
        <dbReference type="Rhea" id="RHEA:12344"/>
        <dbReference type="Rhea" id="RHEA-COMP:9663"/>
        <dbReference type="Rhea" id="RHEA-COMP:9680"/>
        <dbReference type="ChEBI" id="CHEBI:15378"/>
        <dbReference type="ChEBI" id="CHEBI:57501"/>
        <dbReference type="ChEBI" id="CHEBI:57783"/>
        <dbReference type="ChEBI" id="CHEBI:58349"/>
        <dbReference type="ChEBI" id="CHEBI:78442"/>
        <dbReference type="ChEBI" id="CHEBI:78520"/>
        <dbReference type="EC" id="1.2.1.70"/>
    </reaction>
</comment>
<dbReference type="InterPro" id="IPR015895">
    <property type="entry name" value="4pyrrol_synth_GluRdtase_N"/>
</dbReference>
<keyword evidence="6 9" id="KW-0627">Porphyrin biosynthesis</keyword>
<dbReference type="SUPFAM" id="SSF69742">
    <property type="entry name" value="Glutamyl tRNA-reductase catalytic, N-terminal domain"/>
    <property type="match status" value="1"/>
</dbReference>
<dbReference type="Proteomes" id="UP000013520">
    <property type="component" value="Chromosome"/>
</dbReference>
<comment type="subunit">
    <text evidence="9">Homodimer.</text>
</comment>
<dbReference type="InterPro" id="IPR006151">
    <property type="entry name" value="Shikm_DH/Glu-tRNA_Rdtase"/>
</dbReference>
<dbReference type="HAMAP" id="MF_00087">
    <property type="entry name" value="Glu_tRNA_reductase"/>
    <property type="match status" value="1"/>
</dbReference>
<evidence type="ECO:0000313" key="20">
    <source>
        <dbReference type="Proteomes" id="UP000013520"/>
    </source>
</evidence>
<dbReference type="InterPro" id="IPR036453">
    <property type="entry name" value="GluRdtase_dimer_dom_sf"/>
</dbReference>
<dbReference type="STRING" id="767817.Desgi_2076"/>
<dbReference type="GO" id="GO:0050661">
    <property type="term" value="F:NADP binding"/>
    <property type="evidence" value="ECO:0007669"/>
    <property type="project" value="InterPro"/>
</dbReference>
<feature type="binding site" evidence="9 11">
    <location>
        <position position="120"/>
    </location>
    <ligand>
        <name>substrate</name>
    </ligand>
</feature>
<accession>R4KPF8</accession>
<dbReference type="RefSeq" id="WP_006521937.1">
    <property type="nucleotide sequence ID" value="NC_021184.1"/>
</dbReference>
<dbReference type="UniPathway" id="UPA00251">
    <property type="reaction ID" value="UER00316"/>
</dbReference>
<name>R4KPF8_9FIRM</name>
<keyword evidence="4 9" id="KW-0521">NADP</keyword>
<keyword evidence="5 9" id="KW-0560">Oxidoreductase</keyword>
<dbReference type="PIRSF" id="PIRSF000445">
    <property type="entry name" value="4pyrrol_synth_GluRdtase"/>
    <property type="match status" value="1"/>
</dbReference>
<dbReference type="FunFam" id="3.40.50.720:FF:000031">
    <property type="entry name" value="Glutamyl-tRNA reductase"/>
    <property type="match status" value="1"/>
</dbReference>
<evidence type="ECO:0000256" key="6">
    <source>
        <dbReference type="ARBA" id="ARBA00023244"/>
    </source>
</evidence>
<dbReference type="FunFam" id="3.30.460.30:FF:000001">
    <property type="entry name" value="Glutamyl-tRNA reductase"/>
    <property type="match status" value="1"/>
</dbReference>
<dbReference type="SUPFAM" id="SSF51735">
    <property type="entry name" value="NAD(P)-binding Rossmann-fold domains"/>
    <property type="match status" value="1"/>
</dbReference>
<comment type="pathway">
    <text evidence="1 9 14">Porphyrin-containing compound metabolism; protoporphyrin-IX biosynthesis; 5-aminolevulinate from L-glutamyl-tRNA(Glu): step 1/2.</text>
</comment>
<organism evidence="19 20">
    <name type="scientific">Desulfoscipio gibsoniae DSM 7213</name>
    <dbReference type="NCBI Taxonomy" id="767817"/>
    <lineage>
        <taxon>Bacteria</taxon>
        <taxon>Bacillati</taxon>
        <taxon>Bacillota</taxon>
        <taxon>Clostridia</taxon>
        <taxon>Eubacteriales</taxon>
        <taxon>Desulfallaceae</taxon>
        <taxon>Desulfoscipio</taxon>
    </lineage>
</organism>
<dbReference type="Pfam" id="PF01488">
    <property type="entry name" value="Shikimate_DH"/>
    <property type="match status" value="1"/>
</dbReference>
<dbReference type="HOGENOM" id="CLU_035113_2_2_9"/>
<dbReference type="PANTHER" id="PTHR43013:SF1">
    <property type="entry name" value="GLUTAMYL-TRNA REDUCTASE"/>
    <property type="match status" value="1"/>
</dbReference>
<dbReference type="OrthoDB" id="110209at2"/>
<dbReference type="InterPro" id="IPR018214">
    <property type="entry name" value="GluRdtase_CS"/>
</dbReference>
<dbReference type="AlphaFoldDB" id="R4KPF8"/>
<dbReference type="CDD" id="cd05213">
    <property type="entry name" value="NAD_bind_Glutamyl_tRNA_reduct"/>
    <property type="match status" value="1"/>
</dbReference>
<evidence type="ECO:0000259" key="17">
    <source>
        <dbReference type="Pfam" id="PF01488"/>
    </source>
</evidence>
<evidence type="ECO:0000256" key="3">
    <source>
        <dbReference type="ARBA" id="ARBA00012970"/>
    </source>
</evidence>
<feature type="domain" description="Glutamyl-tRNA reductase N-terminal" evidence="18">
    <location>
        <begin position="6"/>
        <end position="156"/>
    </location>
</feature>
<feature type="region of interest" description="Disordered" evidence="15">
    <location>
        <begin position="430"/>
        <end position="454"/>
    </location>
</feature>
<comment type="similarity">
    <text evidence="2 9 14">Belongs to the glutamyl-tRNA reductase family.</text>
</comment>
<dbReference type="EC" id="1.2.1.70" evidence="3 9"/>
<dbReference type="PANTHER" id="PTHR43013">
    <property type="entry name" value="GLUTAMYL-TRNA REDUCTASE"/>
    <property type="match status" value="1"/>
</dbReference>
<evidence type="ECO:0000256" key="4">
    <source>
        <dbReference type="ARBA" id="ARBA00022857"/>
    </source>
</evidence>
<evidence type="ECO:0000256" key="11">
    <source>
        <dbReference type="PIRSR" id="PIRSR000445-2"/>
    </source>
</evidence>
<evidence type="ECO:0000256" key="9">
    <source>
        <dbReference type="HAMAP-Rule" id="MF_00087"/>
    </source>
</evidence>
<evidence type="ECO:0000256" key="10">
    <source>
        <dbReference type="PIRSR" id="PIRSR000445-1"/>
    </source>
</evidence>